<keyword evidence="1" id="KW-0472">Membrane</keyword>
<proteinExistence type="predicted"/>
<reference evidence="3" key="1">
    <citation type="submission" date="2014-03" db="EMBL/GenBank/DDBJ databases">
        <authorList>
            <person name="Aksoy S."/>
            <person name="Warren W."/>
            <person name="Wilson R.K."/>
        </authorList>
    </citation>
    <scope>NUCLEOTIDE SEQUENCE [LARGE SCALE GENOMIC DNA]</scope>
    <source>
        <strain evidence="3">IAEA</strain>
    </source>
</reference>
<accession>A0A1B0AH40</accession>
<reference evidence="2" key="2">
    <citation type="submission" date="2020-05" db="UniProtKB">
        <authorList>
            <consortium name="EnsemblMetazoa"/>
        </authorList>
    </citation>
    <scope>IDENTIFICATION</scope>
    <source>
        <strain evidence="2">IAEA</strain>
    </source>
</reference>
<organism evidence="2 3">
    <name type="scientific">Glossina pallidipes</name>
    <name type="common">Tsetse fly</name>
    <dbReference type="NCBI Taxonomy" id="7398"/>
    <lineage>
        <taxon>Eukaryota</taxon>
        <taxon>Metazoa</taxon>
        <taxon>Ecdysozoa</taxon>
        <taxon>Arthropoda</taxon>
        <taxon>Hexapoda</taxon>
        <taxon>Insecta</taxon>
        <taxon>Pterygota</taxon>
        <taxon>Neoptera</taxon>
        <taxon>Endopterygota</taxon>
        <taxon>Diptera</taxon>
        <taxon>Brachycera</taxon>
        <taxon>Muscomorpha</taxon>
        <taxon>Hippoboscoidea</taxon>
        <taxon>Glossinidae</taxon>
        <taxon>Glossina</taxon>
    </lineage>
</organism>
<dbReference type="VEuPathDB" id="VectorBase:GPAI045558"/>
<keyword evidence="1" id="KW-1133">Transmembrane helix</keyword>
<dbReference type="Proteomes" id="UP000092445">
    <property type="component" value="Unassembled WGS sequence"/>
</dbReference>
<dbReference type="EnsemblMetazoa" id="GPAI045558-RA">
    <property type="protein sequence ID" value="GPAI045558-PA"/>
    <property type="gene ID" value="GPAI045558"/>
</dbReference>
<dbReference type="AlphaFoldDB" id="A0A1B0AH40"/>
<sequence>MIQQQPLTKNPSNNPDIVTRDVLDLGFKLQFLINLCEAQASRVRELPYLKYTSKIKTRPRTKKANIWYAEKLWGRNLLLKRCTYDAFKSVNGMELSPEAIKSSLAILNIITYNLTLPFCTQKSSLQIQQSWCNCRDEFAKERGDNPMIFSRPAGAINSNNTILVSFGQFLKQQFLLSRTHKSPTPLFALSLPVILSGSAQIAVIVAAYVQPVIGLARTVRNTRRDRGSVTFDYNDLSINL</sequence>
<evidence type="ECO:0000313" key="3">
    <source>
        <dbReference type="Proteomes" id="UP000092445"/>
    </source>
</evidence>
<name>A0A1B0AH40_GLOPL</name>
<keyword evidence="1" id="KW-0812">Transmembrane</keyword>
<evidence type="ECO:0000256" key="1">
    <source>
        <dbReference type="SAM" id="Phobius"/>
    </source>
</evidence>
<evidence type="ECO:0000313" key="2">
    <source>
        <dbReference type="EnsemblMetazoa" id="GPAI045558-PA"/>
    </source>
</evidence>
<keyword evidence="3" id="KW-1185">Reference proteome</keyword>
<protein>
    <submittedName>
        <fullName evidence="2">Uncharacterized protein</fullName>
    </submittedName>
</protein>
<feature type="transmembrane region" description="Helical" evidence="1">
    <location>
        <begin position="186"/>
        <end position="209"/>
    </location>
</feature>